<dbReference type="PRINTS" id="PR00320">
    <property type="entry name" value="GPROTEINBRPT"/>
</dbReference>
<dbReference type="OrthoDB" id="2443807at2759"/>
<keyword evidence="1 3" id="KW-0853">WD repeat</keyword>
<gene>
    <name evidence="7" type="ORF">KI688_003625</name>
</gene>
<dbReference type="InterPro" id="IPR001680">
    <property type="entry name" value="WD40_rpt"/>
</dbReference>
<keyword evidence="8" id="KW-1185">Reference proteome</keyword>
<evidence type="ECO:0000256" key="4">
    <source>
        <dbReference type="SAM" id="MobiDB-lite"/>
    </source>
</evidence>
<dbReference type="InterPro" id="IPR015943">
    <property type="entry name" value="WD40/YVTN_repeat-like_dom_sf"/>
</dbReference>
<dbReference type="Gene3D" id="3.40.50.300">
    <property type="entry name" value="P-loop containing nucleotide triphosphate hydrolases"/>
    <property type="match status" value="1"/>
</dbReference>
<reference evidence="7" key="1">
    <citation type="submission" date="2021-06" db="EMBL/GenBank/DDBJ databases">
        <title>Genome Sequence of Mortierella hyaline Strain SCG-10, a Cold-Adapted, Nitrate-Reducing Fungus Isolated from Soil in Minnesota, USA.</title>
        <authorList>
            <person name="Aldossari N."/>
        </authorList>
    </citation>
    <scope>NUCLEOTIDE SEQUENCE</scope>
    <source>
        <strain evidence="7">SCG-10</strain>
    </source>
</reference>
<evidence type="ECO:0000256" key="1">
    <source>
        <dbReference type="ARBA" id="ARBA00022574"/>
    </source>
</evidence>
<dbReference type="InterPro" id="IPR025662">
    <property type="entry name" value="Sigma_54_int_dom_ATP-bd_1"/>
</dbReference>
<feature type="repeat" description="WD" evidence="3">
    <location>
        <begin position="1605"/>
        <end position="1646"/>
    </location>
</feature>
<dbReference type="PROSITE" id="PS00675">
    <property type="entry name" value="SIGMA54_INTERACT_1"/>
    <property type="match status" value="1"/>
</dbReference>
<protein>
    <recommendedName>
        <fullName evidence="9">WD40 repeat-like protein</fullName>
    </recommendedName>
</protein>
<dbReference type="Gene3D" id="2.160.20.80">
    <property type="entry name" value="E3 ubiquitin-protein ligase SopA"/>
    <property type="match status" value="1"/>
</dbReference>
<dbReference type="Pfam" id="PF05729">
    <property type="entry name" value="NACHT"/>
    <property type="match status" value="1"/>
</dbReference>
<evidence type="ECO:0008006" key="9">
    <source>
        <dbReference type="Google" id="ProtNLM"/>
    </source>
</evidence>
<comment type="caution">
    <text evidence="7">The sequence shown here is derived from an EMBL/GenBank/DDBJ whole genome shotgun (WGS) entry which is preliminary data.</text>
</comment>
<feature type="repeat" description="WD" evidence="3">
    <location>
        <begin position="1436"/>
        <end position="1471"/>
    </location>
</feature>
<feature type="compositionally biased region" description="Polar residues" evidence="4">
    <location>
        <begin position="81"/>
        <end position="92"/>
    </location>
</feature>
<dbReference type="InterPro" id="IPR019775">
    <property type="entry name" value="WD40_repeat_CS"/>
</dbReference>
<feature type="repeat" description="WD" evidence="3">
    <location>
        <begin position="1268"/>
        <end position="1309"/>
    </location>
</feature>
<dbReference type="Pfam" id="PF00805">
    <property type="entry name" value="Pentapeptide"/>
    <property type="match status" value="1"/>
</dbReference>
<dbReference type="Proteomes" id="UP000707451">
    <property type="component" value="Unassembled WGS sequence"/>
</dbReference>
<dbReference type="CDD" id="cd00200">
    <property type="entry name" value="WD40"/>
    <property type="match status" value="2"/>
</dbReference>
<feature type="domain" description="Arm-like repeat" evidence="6">
    <location>
        <begin position="258"/>
        <end position="589"/>
    </location>
</feature>
<dbReference type="InterPro" id="IPR001646">
    <property type="entry name" value="5peptide_repeat"/>
</dbReference>
<dbReference type="InterPro" id="IPR020472">
    <property type="entry name" value="WD40_PAC1"/>
</dbReference>
<evidence type="ECO:0000313" key="7">
    <source>
        <dbReference type="EMBL" id="KAG9064435.1"/>
    </source>
</evidence>
<organism evidence="7 8">
    <name type="scientific">Linnemannia hyalina</name>
    <dbReference type="NCBI Taxonomy" id="64524"/>
    <lineage>
        <taxon>Eukaryota</taxon>
        <taxon>Fungi</taxon>
        <taxon>Fungi incertae sedis</taxon>
        <taxon>Mucoromycota</taxon>
        <taxon>Mortierellomycotina</taxon>
        <taxon>Mortierellomycetes</taxon>
        <taxon>Mortierellales</taxon>
        <taxon>Mortierellaceae</taxon>
        <taxon>Linnemannia</taxon>
    </lineage>
</organism>
<dbReference type="PROSITE" id="PS50082">
    <property type="entry name" value="WD_REPEATS_2"/>
    <property type="match status" value="7"/>
</dbReference>
<dbReference type="Gene3D" id="2.130.10.10">
    <property type="entry name" value="YVTN repeat-like/Quinoprotein amine dehydrogenase"/>
    <property type="match status" value="4"/>
</dbReference>
<dbReference type="SUPFAM" id="SSF50993">
    <property type="entry name" value="Peptidase/esterase 'gauge' domain"/>
    <property type="match status" value="1"/>
</dbReference>
<dbReference type="PROSITE" id="PS00678">
    <property type="entry name" value="WD_REPEATS_1"/>
    <property type="match status" value="4"/>
</dbReference>
<dbReference type="Pfam" id="PF00400">
    <property type="entry name" value="WD40"/>
    <property type="match status" value="9"/>
</dbReference>
<dbReference type="Pfam" id="PF23948">
    <property type="entry name" value="ARM_5"/>
    <property type="match status" value="1"/>
</dbReference>
<dbReference type="EMBL" id="JAHRHY010000014">
    <property type="protein sequence ID" value="KAG9064435.1"/>
    <property type="molecule type" value="Genomic_DNA"/>
</dbReference>
<dbReference type="InterPro" id="IPR036322">
    <property type="entry name" value="WD40_repeat_dom_sf"/>
</dbReference>
<proteinExistence type="predicted"/>
<evidence type="ECO:0000256" key="2">
    <source>
        <dbReference type="ARBA" id="ARBA00022737"/>
    </source>
</evidence>
<dbReference type="InterPro" id="IPR027417">
    <property type="entry name" value="P-loop_NTPase"/>
</dbReference>
<keyword evidence="2" id="KW-0677">Repeat</keyword>
<feature type="compositionally biased region" description="Low complexity" evidence="4">
    <location>
        <begin position="1"/>
        <end position="20"/>
    </location>
</feature>
<name>A0A9P8BQI8_9FUNG</name>
<dbReference type="InterPro" id="IPR056251">
    <property type="entry name" value="Arm_rpt_dom"/>
</dbReference>
<feature type="repeat" description="WD" evidence="3">
    <location>
        <begin position="1226"/>
        <end position="1267"/>
    </location>
</feature>
<evidence type="ECO:0000256" key="3">
    <source>
        <dbReference type="PROSITE-ProRule" id="PRU00221"/>
    </source>
</evidence>
<dbReference type="InterPro" id="IPR007111">
    <property type="entry name" value="NACHT_NTPase"/>
</dbReference>
<sequence length="1830" mass="201514">MSFSSPQANSAPSPPSSASSEHPEITVDGQRVLPQIEDTATLGRASSKSSDVPTIAQGLAAIQLGPANSLSPHGPGDTSDAKSVSTGRSSKSGFRKRLSRFFKGDPKVKDTVPASAVISAPVTLVGTKGRIQPAAPDRNTVPVSLGLHSPAHSTEMLSTPLVVPATQPQPSPAASRTLRVNIFPENVIEPIYKTDLPKPHARVDKTPQLVYCCSLLSKAQGPLQPISDNDVSLGPPLDDKEKEWVQLIDPILQERYRWLVEQLVRAFADNPLKASDVVTEIVLVGPVLDRDTYRSLLSCFISNFEQTSALDVTLLQGLVQLVECASSGYLVDDDLVRIATVLSKELSITHIGTSDHPLRLTLSLARVLDVMVAGKVKDLNRERDHQPMLQLLDGLKDNENVVQRYEATYAYQALQYAPDDETPLQVLWRYGKVAAAGAGAVSSVFKLDPEGLLKGIESLQEIGAAVVGAVSTGIEVVEALRVGADGAARASENKFDFMKKRSWYLALQGTALFIHQGRLSDFNLVVSQAPCRHNANFQWGVCRQLGEIAVDPLWDVLVRQQAVDFLGELYRSGSDWKLHVDIKRWILTILIQISGISDVSIKDRAVALLLDLKKDDTTEFLGSFSLSRRLHQPTASPLLAQVQEIIKVEYDLHVLRLMRIDDYKQAVYIDPMAKLNLQDTDDNLFPLMDKVRDFMAGDTQVMLILGDSGAGKSTFNRHLEHKLWQEYKAGGRIPLFINLPSLERPERDLVAEQLRTYNFLEDQIRELKLHRQFALICDGYDESQLTSNLHTTNLFNQYGQWDIKLLITCRTQYLGPDYRSRFEPKTVDRSARVANDLFQQAVIAPFTREQIEDYVEHYVPLEPRTWVKKDYMDKLEAIPNLMDLVRNPFLLTMSLEALPTVVQGKTDLSRLRITRAELYDTFVVHWMAVNKRRLQDQHLSESSQTALDFLCDDGFERNGILYQMDMAASIFQKQDGRPIVNYTHLRDRNTWKAQFFGVDPERALLRDSSLLSRTGNQYRFVHRSVLEYFFSCTISGPIKEHDEFDPPVHPETSAASPSISTHPLSQRNLVVEPSIIQFLAERVQLDSRFKDELLAIIEQSKTDNQAARAAANAITILVKAGVRFNGANLRGIRVPGADMSGGQFDSAQLQEADLTDVNLTKSWIRQVDFTKAQMEGVEFGEMPYLKESTWVVSCAHSPDGTSLAVGLGDGRINVYDTSIWTTTRTFEGHQGWVNSLAYSPTGHQLLSGGDDKMARLWDCESGSCIFVLEGHTEYVLTVAFSPSGKQVASAGKDSTVRLWDVQTGANPFILTGHTEWIRNVSYSPDGHAVVSVGDDETIRFFDTLTGQPREVWETQSGDMRRVAFSPGGLEIAVGHGNGDLVLYNTATGKPTRNWQAHGNDITGVSFSPNSQWIATCGYDSTVKVWSAATGSVLSVFTAHGSPVLQLAFSPNRPQLVSCGFDCTIRIWDVSSLGTGVDVEVGSDPLTGVLFSPDRRVLFCGTELGAVRQYDAVSGAPSLDIPCRDNPVKCLVVSPDGLLIASVGTDDEFVAVWNIGTGQTDVVLCGHKQQVNAMAFSADSRWIATGSDDNTVRLWDARSGTLDRVLEGHTDRIICLIFSPNSHRVVSGSWDGTIQAWDLDSRECIVVMDAGSGIQSWAISASSDGLRTASRKFASSTVELWDAESGELQQSLEHNDNVQCFELSSCGQWVGVSFPGSVWLWNFASDKTTEGGEGRGEWKCSVRIRDVFGEVASIAWKPNTLEFSIGCLNGPLQVWRLVETSTSSSDVWSAQLVWGAGNPVLAASDAVFADAVGLSSGNQRLLTQRCMGAAA</sequence>
<dbReference type="SMART" id="SM00320">
    <property type="entry name" value="WD40"/>
    <property type="match status" value="13"/>
</dbReference>
<dbReference type="PANTHER" id="PTHR44129">
    <property type="entry name" value="WD REPEAT-CONTAINING PROTEIN POP1"/>
    <property type="match status" value="1"/>
</dbReference>
<dbReference type="SUPFAM" id="SSF52540">
    <property type="entry name" value="P-loop containing nucleoside triphosphate hydrolases"/>
    <property type="match status" value="1"/>
</dbReference>
<dbReference type="SUPFAM" id="SSF50978">
    <property type="entry name" value="WD40 repeat-like"/>
    <property type="match status" value="2"/>
</dbReference>
<dbReference type="SUPFAM" id="SSF141571">
    <property type="entry name" value="Pentapeptide repeat-like"/>
    <property type="match status" value="1"/>
</dbReference>
<evidence type="ECO:0000259" key="5">
    <source>
        <dbReference type="Pfam" id="PF05729"/>
    </source>
</evidence>
<dbReference type="PROSITE" id="PS50294">
    <property type="entry name" value="WD_REPEATS_REGION"/>
    <property type="match status" value="7"/>
</dbReference>
<feature type="region of interest" description="Disordered" evidence="4">
    <location>
        <begin position="1"/>
        <end position="93"/>
    </location>
</feature>
<feature type="repeat" description="WD" evidence="3">
    <location>
        <begin position="1563"/>
        <end position="1604"/>
    </location>
</feature>
<feature type="repeat" description="WD" evidence="3">
    <location>
        <begin position="1394"/>
        <end position="1435"/>
    </location>
</feature>
<evidence type="ECO:0000313" key="8">
    <source>
        <dbReference type="Proteomes" id="UP000707451"/>
    </source>
</evidence>
<feature type="repeat" description="WD" evidence="3">
    <location>
        <begin position="1310"/>
        <end position="1351"/>
    </location>
</feature>
<accession>A0A9P8BQI8</accession>
<feature type="domain" description="NACHT" evidence="5">
    <location>
        <begin position="701"/>
        <end position="860"/>
    </location>
</feature>
<evidence type="ECO:0000259" key="6">
    <source>
        <dbReference type="Pfam" id="PF23948"/>
    </source>
</evidence>
<dbReference type="InterPro" id="IPR050349">
    <property type="entry name" value="WD_LIS1/nudF_dynein_reg"/>
</dbReference>